<dbReference type="GO" id="GO:0003677">
    <property type="term" value="F:DNA binding"/>
    <property type="evidence" value="ECO:0007669"/>
    <property type="project" value="InterPro"/>
</dbReference>
<proteinExistence type="predicted"/>
<comment type="caution">
    <text evidence="2">The sequence shown here is derived from an EMBL/GenBank/DDBJ whole genome shotgun (WGS) entry which is preliminary data.</text>
</comment>
<dbReference type="InterPro" id="IPR041657">
    <property type="entry name" value="HTH_17"/>
</dbReference>
<organism evidence="2 3">
    <name type="scientific">Bergeyella zoohelcum</name>
    <dbReference type="NCBI Taxonomy" id="1015"/>
    <lineage>
        <taxon>Bacteria</taxon>
        <taxon>Pseudomonadati</taxon>
        <taxon>Bacteroidota</taxon>
        <taxon>Flavobacteriia</taxon>
        <taxon>Flavobacteriales</taxon>
        <taxon>Weeksellaceae</taxon>
        <taxon>Bergeyella</taxon>
    </lineage>
</organism>
<dbReference type="InterPro" id="IPR010093">
    <property type="entry name" value="SinI_DNA-bd"/>
</dbReference>
<sequence>MSSNIRINRICKQCGATFVAKTFKTQFCSHNCNSKDYKLREKAKRLEEVKNEYSTDLKISKLKSAKRHFDLEELKTKSYLSIAETCALVGMSDSTIRKFIKGGRLKTIRLGKKHLILKSQLDDLMN</sequence>
<gene>
    <name evidence="2" type="ORF">NCTC12929_00322</name>
</gene>
<dbReference type="RefSeq" id="WP_125150550.1">
    <property type="nucleotide sequence ID" value="NZ_JAXFPJ010000102.1"/>
</dbReference>
<dbReference type="Proteomes" id="UP000270205">
    <property type="component" value="Unassembled WGS sequence"/>
</dbReference>
<name>A0A7Z8YMI4_9FLAO</name>
<evidence type="ECO:0000259" key="1">
    <source>
        <dbReference type="Pfam" id="PF12728"/>
    </source>
</evidence>
<evidence type="ECO:0000313" key="2">
    <source>
        <dbReference type="EMBL" id="VDH02928.1"/>
    </source>
</evidence>
<reference evidence="2 3" key="1">
    <citation type="submission" date="2018-11" db="EMBL/GenBank/DDBJ databases">
        <authorList>
            <consortium name="Pathogen Informatics"/>
        </authorList>
    </citation>
    <scope>NUCLEOTIDE SEQUENCE [LARGE SCALE GENOMIC DNA]</scope>
    <source>
        <strain evidence="2 3">NCTC12929</strain>
    </source>
</reference>
<accession>A0A7Z8YMI4</accession>
<dbReference type="NCBIfam" id="TIGR01764">
    <property type="entry name" value="excise"/>
    <property type="match status" value="1"/>
</dbReference>
<feature type="domain" description="Helix-turn-helix" evidence="1">
    <location>
        <begin position="79"/>
        <end position="125"/>
    </location>
</feature>
<dbReference type="EMBL" id="UYIV01000001">
    <property type="protein sequence ID" value="VDH02928.1"/>
    <property type="molecule type" value="Genomic_DNA"/>
</dbReference>
<evidence type="ECO:0000313" key="3">
    <source>
        <dbReference type="Proteomes" id="UP000270205"/>
    </source>
</evidence>
<dbReference type="AlphaFoldDB" id="A0A7Z8YMI4"/>
<protein>
    <submittedName>
        <fullName evidence="2">DNA binding domain, excisionase family</fullName>
    </submittedName>
</protein>
<dbReference type="Pfam" id="PF12728">
    <property type="entry name" value="HTH_17"/>
    <property type="match status" value="1"/>
</dbReference>